<protein>
    <submittedName>
        <fullName evidence="1">Uncharacterized protein</fullName>
    </submittedName>
</protein>
<keyword evidence="2" id="KW-1185">Reference proteome</keyword>
<proteinExistence type="predicted"/>
<dbReference type="AlphaFoldDB" id="A0A9X2KZT3"/>
<sequence length="88" mass="9976">MGDTIGVIMLSYDINKLHTNVKDEMLKLGYSERWRYGNGPTYEMPNTTLWHDEKSSNLAINDLQRVCNRLGVKLEKAVAALSKEFSGV</sequence>
<gene>
    <name evidence="1" type="ORF">MKO06_15580</name>
</gene>
<evidence type="ECO:0000313" key="1">
    <source>
        <dbReference type="EMBL" id="MCP9201330.1"/>
    </source>
</evidence>
<dbReference type="EMBL" id="JANCNS010000003">
    <property type="protein sequence ID" value="MCP9201330.1"/>
    <property type="molecule type" value="Genomic_DNA"/>
</dbReference>
<accession>A0A9X2KZT3</accession>
<dbReference type="Proteomes" id="UP001155280">
    <property type="component" value="Unassembled WGS sequence"/>
</dbReference>
<dbReference type="RefSeq" id="WP_241552195.1">
    <property type="nucleotide sequence ID" value="NZ_JANCNS010000003.1"/>
</dbReference>
<organism evidence="1 2">
    <name type="scientific">Christiangramia oceanisediminis</name>
    <dbReference type="NCBI Taxonomy" id="2920386"/>
    <lineage>
        <taxon>Bacteria</taxon>
        <taxon>Pseudomonadati</taxon>
        <taxon>Bacteroidota</taxon>
        <taxon>Flavobacteriia</taxon>
        <taxon>Flavobacteriales</taxon>
        <taxon>Flavobacteriaceae</taxon>
        <taxon>Christiangramia</taxon>
    </lineage>
</organism>
<name>A0A9X2KZT3_9FLAO</name>
<reference evidence="1" key="1">
    <citation type="submission" date="2022-07" db="EMBL/GenBank/DDBJ databases">
        <title>Gramela sediminis sp. nov., isolated from deep-sea sediment of the Indian Ocean.</title>
        <authorList>
            <person name="Shi H."/>
        </authorList>
    </citation>
    <scope>NUCLEOTIDE SEQUENCE</scope>
    <source>
        <strain evidence="1">GC03-9</strain>
    </source>
</reference>
<comment type="caution">
    <text evidence="1">The sequence shown here is derived from an EMBL/GenBank/DDBJ whole genome shotgun (WGS) entry which is preliminary data.</text>
</comment>
<evidence type="ECO:0000313" key="2">
    <source>
        <dbReference type="Proteomes" id="UP001155280"/>
    </source>
</evidence>